<dbReference type="Pfam" id="PF00485">
    <property type="entry name" value="PRK"/>
    <property type="match status" value="1"/>
</dbReference>
<feature type="domain" description="Phosphoribulokinase/uridine kinase" evidence="1">
    <location>
        <begin position="16"/>
        <end position="169"/>
    </location>
</feature>
<gene>
    <name evidence="2" type="ORF">GSTUAT00006342001</name>
</gene>
<protein>
    <recommendedName>
        <fullName evidence="1">Phosphoribulokinase/uridine kinase domain-containing protein</fullName>
    </recommendedName>
</protein>
<dbReference type="InterPro" id="IPR006083">
    <property type="entry name" value="PRK/URK"/>
</dbReference>
<evidence type="ECO:0000313" key="3">
    <source>
        <dbReference type="Proteomes" id="UP001412239"/>
    </source>
</evidence>
<dbReference type="GO" id="GO:0016301">
    <property type="term" value="F:kinase activity"/>
    <property type="evidence" value="ECO:0007669"/>
    <property type="project" value="InterPro"/>
</dbReference>
<reference evidence="2" key="1">
    <citation type="submission" date="2015-10" db="EMBL/GenBank/DDBJ databases">
        <authorList>
            <person name="Regsiter A."/>
            <person name="william w."/>
        </authorList>
    </citation>
    <scope>NUCLEOTIDE SEQUENCE</scope>
    <source>
        <strain evidence="2">Montdore</strain>
    </source>
</reference>
<proteinExistence type="predicted"/>
<dbReference type="AlphaFoldDB" id="A0A292PRZ5"/>
<dbReference type="PANTHER" id="PTHR10285">
    <property type="entry name" value="URIDINE KINASE"/>
    <property type="match status" value="1"/>
</dbReference>
<dbReference type="PRINTS" id="PR00988">
    <property type="entry name" value="URIDINKINASE"/>
</dbReference>
<evidence type="ECO:0000259" key="1">
    <source>
        <dbReference type="Pfam" id="PF00485"/>
    </source>
</evidence>
<dbReference type="InterPro" id="IPR027417">
    <property type="entry name" value="P-loop_NTPase"/>
</dbReference>
<keyword evidence="3" id="KW-1185">Reference proteome</keyword>
<organism evidence="2 3">
    <name type="scientific">Tuber aestivum</name>
    <name type="common">summer truffle</name>
    <dbReference type="NCBI Taxonomy" id="59557"/>
    <lineage>
        <taxon>Eukaryota</taxon>
        <taxon>Fungi</taxon>
        <taxon>Dikarya</taxon>
        <taxon>Ascomycota</taxon>
        <taxon>Pezizomycotina</taxon>
        <taxon>Pezizomycetes</taxon>
        <taxon>Pezizales</taxon>
        <taxon>Tuberaceae</taxon>
        <taxon>Tuber</taxon>
    </lineage>
</organism>
<sequence length="253" mass="28311">MSTGTPPEVPTRSPLLIAISGPSGAGKTTLTRHLQAIFSPPPPPRLHQDDFYVDEEKVPISPESGLRDWDSPEAMDWDRFVHALREMKRAGRVVGVDSFEDLVEFDKGGGGVEGAVVEGCKGKVAKELGGGEGLAFVEGFLMFVDERVMEALDVKIFLRCRRDVARLRREGRSVYADIEGYWKDPPGYWDKIVWPDYVKTHKRLFVNGNVEGELDEEVISSQGIHSPGIDWSMSEILSWAVDLIIVEMKKRKQ</sequence>
<dbReference type="EMBL" id="LN891077">
    <property type="protein sequence ID" value="CUS09541.1"/>
    <property type="molecule type" value="Genomic_DNA"/>
</dbReference>
<dbReference type="SUPFAM" id="SSF52540">
    <property type="entry name" value="P-loop containing nucleoside triphosphate hydrolases"/>
    <property type="match status" value="1"/>
</dbReference>
<accession>A0A292PRZ5</accession>
<dbReference type="GO" id="GO:0005524">
    <property type="term" value="F:ATP binding"/>
    <property type="evidence" value="ECO:0007669"/>
    <property type="project" value="InterPro"/>
</dbReference>
<dbReference type="Proteomes" id="UP001412239">
    <property type="component" value="Unassembled WGS sequence"/>
</dbReference>
<dbReference type="Gene3D" id="3.40.50.300">
    <property type="entry name" value="P-loop containing nucleotide triphosphate hydrolases"/>
    <property type="match status" value="1"/>
</dbReference>
<evidence type="ECO:0000313" key="2">
    <source>
        <dbReference type="EMBL" id="CUS09541.1"/>
    </source>
</evidence>
<name>A0A292PRZ5_9PEZI</name>